<name>A0A383A0X4_9ZZZZ</name>
<evidence type="ECO:0000256" key="1">
    <source>
        <dbReference type="SAM" id="Phobius"/>
    </source>
</evidence>
<organism evidence="2">
    <name type="scientific">marine metagenome</name>
    <dbReference type="NCBI Taxonomy" id="408172"/>
    <lineage>
        <taxon>unclassified sequences</taxon>
        <taxon>metagenomes</taxon>
        <taxon>ecological metagenomes</taxon>
    </lineage>
</organism>
<dbReference type="AlphaFoldDB" id="A0A383A0X4"/>
<feature type="transmembrane region" description="Helical" evidence="1">
    <location>
        <begin position="160"/>
        <end position="182"/>
    </location>
</feature>
<feature type="transmembrane region" description="Helical" evidence="1">
    <location>
        <begin position="126"/>
        <end position="148"/>
    </location>
</feature>
<keyword evidence="1" id="KW-0472">Membrane</keyword>
<keyword evidence="1" id="KW-1133">Transmembrane helix</keyword>
<feature type="transmembrane region" description="Helical" evidence="1">
    <location>
        <begin position="7"/>
        <end position="25"/>
    </location>
</feature>
<gene>
    <name evidence="2" type="ORF">METZ01_LOCUS454054</name>
</gene>
<sequence>MNIIKLIFPLIVGIYLFQIVFLSVWKVELFSFEGINPSDFLFRQGTESVTTEEDPQATLAISMSERLLTIMAVYNFLNEDSSRIFFGDGLGSNVFTYESRKDLTRRQIGGIGTQEDYLKKYTFGRVIQNIGVIGFLLFCLLLLIISIYSYKSSLIIEDNFFKNIYQILPAFSLLVFISIFYSDPFEDSIAFSYWFFVSSLNYLPQLKK</sequence>
<reference evidence="2" key="1">
    <citation type="submission" date="2018-05" db="EMBL/GenBank/DDBJ databases">
        <authorList>
            <person name="Lanie J.A."/>
            <person name="Ng W.-L."/>
            <person name="Kazmierczak K.M."/>
            <person name="Andrzejewski T.M."/>
            <person name="Davidsen T.M."/>
            <person name="Wayne K.J."/>
            <person name="Tettelin H."/>
            <person name="Glass J.I."/>
            <person name="Rusch D."/>
            <person name="Podicherti R."/>
            <person name="Tsui H.-C.T."/>
            <person name="Winkler M.E."/>
        </authorList>
    </citation>
    <scope>NUCLEOTIDE SEQUENCE</scope>
</reference>
<evidence type="ECO:0000313" key="2">
    <source>
        <dbReference type="EMBL" id="SVE01200.1"/>
    </source>
</evidence>
<accession>A0A383A0X4</accession>
<proteinExistence type="predicted"/>
<dbReference type="EMBL" id="UINC01188136">
    <property type="protein sequence ID" value="SVE01200.1"/>
    <property type="molecule type" value="Genomic_DNA"/>
</dbReference>
<protein>
    <submittedName>
        <fullName evidence="2">Uncharacterized protein</fullName>
    </submittedName>
</protein>
<keyword evidence="1" id="KW-0812">Transmembrane</keyword>